<gene>
    <name evidence="2" type="primary">NS7b</name>
</gene>
<dbReference type="InterPro" id="IPR044326">
    <property type="entry name" value="NS7b_batCoV-HKU9"/>
</dbReference>
<evidence type="ECO:0000313" key="5">
    <source>
        <dbReference type="Proteomes" id="UP000203393"/>
    </source>
</evidence>
<dbReference type="EMBL" id="KX652380">
    <property type="protein sequence ID" value="AOF47161.1"/>
    <property type="molecule type" value="Genomic_RNA"/>
</dbReference>
<dbReference type="Proteomes" id="UP000203393">
    <property type="component" value="Segment"/>
</dbReference>
<dbReference type="EMBL" id="KX652402">
    <property type="protein sequence ID" value="AOF47249.1"/>
    <property type="molecule type" value="Genomic_RNA"/>
</dbReference>
<evidence type="ECO:0000313" key="1">
    <source>
        <dbReference type="EMBL" id="AOF47161.1"/>
    </source>
</evidence>
<dbReference type="EMBL" id="KX652385">
    <property type="protein sequence ID" value="AOF47181.1"/>
    <property type="molecule type" value="Genomic_RNA"/>
</dbReference>
<sequence length="193" mass="21629">MRLLLLLALVSAASSLTFKFNFQYHCVDGDQPNCRELVSTCQHVLVPVKATPNVTLFMCVKLEGVRFQEVGVTHYYSLVNPYGKWQCQHTTTREGTLKWGTKTITLTVLAKGFGVQLEQPDALCDAGAIFTTRIHHEVAHVCVSFKGFYFDESVRLFILSTTPDCSLVVQPLVSETRYVSKPEGRVARIVDEL</sequence>
<reference evidence="2" key="2">
    <citation type="submission" date="2016-08" db="EMBL/GenBank/DDBJ databases">
        <title>A bat-derived putative cross-family recombinant coronavirus with a reovirus gene.</title>
        <authorList>
            <person name="Huang C."/>
            <person name="Liu J."/>
            <person name="Xu W."/>
            <person name="Jin T."/>
            <person name="Shi Y."/>
            <person name="Ji W."/>
            <person name="Jia H."/>
            <person name="Zhou Y."/>
            <person name="Wen H."/>
            <person name="Zhao H."/>
            <person name="Liu H."/>
            <person name="Li H."/>
            <person name="Wang Q."/>
            <person name="Wu Y."/>
            <person name="Wang L."/>
            <person name="Liu D."/>
            <person name="Liu G."/>
            <person name="Yu H."/>
            <person name="Holmes E."/>
            <person name="Lu L."/>
            <person name="Gao G.F."/>
        </authorList>
    </citation>
    <scope>NUCLEOTIDE SEQUENCE</scope>
    <source>
        <strain evidence="1">Ro-BatCoV GCCDC1 30</strain>
        <strain evidence="3">Ro-BatCoV GCCDC1 454</strain>
        <strain evidence="2">Ro-BatCoV GCCDC1 84</strain>
    </source>
</reference>
<evidence type="ECO:0000313" key="3">
    <source>
        <dbReference type="EMBL" id="AOF47249.1"/>
    </source>
</evidence>
<keyword evidence="5" id="KW-1185">Reference proteome</keyword>
<dbReference type="KEGG" id="vg:28721355"/>
<dbReference type="CDD" id="cd21644">
    <property type="entry name" value="batCoV-HKU9_NS7b"/>
    <property type="match status" value="1"/>
</dbReference>
<evidence type="ECO:0000313" key="4">
    <source>
        <dbReference type="EMBL" id="AOG30829.1"/>
    </source>
</evidence>
<name>A0A1B3IZB6_9BETC</name>
<dbReference type="RefSeq" id="YP_009273012.1">
    <property type="nucleotide sequence ID" value="NC_030886.1"/>
</dbReference>
<dbReference type="GeneID" id="28721355"/>
<reference evidence="4 5" key="1">
    <citation type="submission" date="2016-02" db="EMBL/GenBank/DDBJ databases">
        <title>A bat-derived cross-family recombinant coronavirus with a reovirus gene.</title>
        <authorList>
            <person name="Huang C."/>
            <person name="Liu J."/>
            <person name="Xu W."/>
            <person name="Jin T."/>
            <person name="Shi Y."/>
            <person name="Ji W."/>
            <person name="Jia H."/>
            <person name="Zhou Y."/>
            <person name="Wen H."/>
            <person name="Zhao H."/>
            <person name="Liu H."/>
            <person name="Li H."/>
            <person name="Wang Q."/>
            <person name="Wu Y."/>
            <person name="Wang L."/>
            <person name="Liu D."/>
            <person name="Liu G."/>
            <person name="Yu H."/>
            <person name="Holmes E."/>
            <person name="Lu L."/>
            <person name="Gao G.F."/>
        </authorList>
    </citation>
    <scope>NUCLEOTIDE SEQUENCE [LARGE SCALE GENOMIC DNA]</scope>
    <source>
        <strain evidence="4">GCCDC1 356</strain>
    </source>
</reference>
<dbReference type="EMBL" id="KU762338">
    <property type="protein sequence ID" value="AOG30829.1"/>
    <property type="molecule type" value="Genomic_RNA"/>
</dbReference>
<protein>
    <submittedName>
        <fullName evidence="2 4">NS7b protein</fullName>
    </submittedName>
</protein>
<organism evidence="2">
    <name type="scientific">Rousettus bat coronavirus</name>
    <dbReference type="NCBI Taxonomy" id="1892416"/>
    <lineage>
        <taxon>Viruses</taxon>
        <taxon>Riboviria</taxon>
        <taxon>Orthornavirae</taxon>
        <taxon>Pisuviricota</taxon>
        <taxon>Pisoniviricetes</taxon>
        <taxon>Nidovirales</taxon>
        <taxon>Cornidovirineae</taxon>
        <taxon>Coronaviridae</taxon>
        <taxon>Orthocoronavirinae</taxon>
        <taxon>Betacoronavirus</taxon>
        <taxon>Nobecovirus</taxon>
        <taxon>Betacoronavirus cororeum</taxon>
        <taxon>Rousettus bat coronavirus GCCDC1</taxon>
    </lineage>
</organism>
<proteinExistence type="predicted"/>
<accession>A0A1B3IZB6</accession>
<evidence type="ECO:0000313" key="2">
    <source>
        <dbReference type="EMBL" id="AOF47181.1"/>
    </source>
</evidence>